<gene>
    <name evidence="2" type="ORF">HK107_12535</name>
</gene>
<accession>A0A7Y3W5V9</accession>
<dbReference type="Proteomes" id="UP000536835">
    <property type="component" value="Unassembled WGS sequence"/>
</dbReference>
<dbReference type="EMBL" id="JABFCX010000003">
    <property type="protein sequence ID" value="NNU17150.1"/>
    <property type="molecule type" value="Genomic_DNA"/>
</dbReference>
<dbReference type="RefSeq" id="WP_173200293.1">
    <property type="nucleotide sequence ID" value="NZ_JABFCX010000003.1"/>
</dbReference>
<feature type="transmembrane region" description="Helical" evidence="1">
    <location>
        <begin position="32"/>
        <end position="52"/>
    </location>
</feature>
<feature type="transmembrane region" description="Helical" evidence="1">
    <location>
        <begin position="106"/>
        <end position="130"/>
    </location>
</feature>
<keyword evidence="1" id="KW-0812">Transmembrane</keyword>
<name>A0A7Y3W5V9_9PROT</name>
<feature type="transmembrane region" description="Helical" evidence="1">
    <location>
        <begin position="6"/>
        <end position="25"/>
    </location>
</feature>
<dbReference type="AlphaFoldDB" id="A0A7Y3W5V9"/>
<protein>
    <recommendedName>
        <fullName evidence="4">Rod shape-determining protein MreD</fullName>
    </recommendedName>
</protein>
<proteinExistence type="predicted"/>
<evidence type="ECO:0008006" key="4">
    <source>
        <dbReference type="Google" id="ProtNLM"/>
    </source>
</evidence>
<evidence type="ECO:0000313" key="2">
    <source>
        <dbReference type="EMBL" id="NNU17150.1"/>
    </source>
</evidence>
<evidence type="ECO:0000256" key="1">
    <source>
        <dbReference type="SAM" id="Phobius"/>
    </source>
</evidence>
<comment type="caution">
    <text evidence="2">The sequence shown here is derived from an EMBL/GenBank/DDBJ whole genome shotgun (WGS) entry which is preliminary data.</text>
</comment>
<sequence>MDDRHFPTSGTISVAAALLIVSALLMVTPLNLFGGNVPTPVLPLIVIFLYGLDRPGSLPPALTFGTGLMMDLLFGAALGPWACILLFTHALIIWQRSYFAGRDTVVLTTGFGIAALAGMFFFWIIMSIVMQRVLPLGGVFFQTLVTVLLFPLCLTVFRRTIGRQRPSMVA</sequence>
<feature type="transmembrane region" description="Helical" evidence="1">
    <location>
        <begin position="136"/>
        <end position="157"/>
    </location>
</feature>
<feature type="transmembrane region" description="Helical" evidence="1">
    <location>
        <begin position="72"/>
        <end position="94"/>
    </location>
</feature>
<keyword evidence="1" id="KW-0472">Membrane</keyword>
<reference evidence="2 3" key="1">
    <citation type="submission" date="2020-05" db="EMBL/GenBank/DDBJ databases">
        <title>Parvularcula mediterraneae sp. nov., isolated from polypropylene straw from shallow seawater of the seashore of Laganas in Zakynthos island, Greece.</title>
        <authorList>
            <person name="Szabo I."/>
            <person name="Al-Omari J."/>
            <person name="Rado J."/>
            <person name="Szerdahelyi G.S."/>
        </authorList>
    </citation>
    <scope>NUCLEOTIDE SEQUENCE [LARGE SCALE GENOMIC DNA]</scope>
    <source>
        <strain evidence="2 3">ZS-1/3</strain>
    </source>
</reference>
<keyword evidence="1" id="KW-1133">Transmembrane helix</keyword>
<evidence type="ECO:0000313" key="3">
    <source>
        <dbReference type="Proteomes" id="UP000536835"/>
    </source>
</evidence>
<keyword evidence="3" id="KW-1185">Reference proteome</keyword>
<organism evidence="2 3">
    <name type="scientific">Parvularcula mediterranea</name>
    <dbReference type="NCBI Taxonomy" id="2732508"/>
    <lineage>
        <taxon>Bacteria</taxon>
        <taxon>Pseudomonadati</taxon>
        <taxon>Pseudomonadota</taxon>
        <taxon>Alphaproteobacteria</taxon>
        <taxon>Parvularculales</taxon>
        <taxon>Parvularculaceae</taxon>
        <taxon>Parvularcula</taxon>
    </lineage>
</organism>